<feature type="transmembrane region" description="Helical" evidence="1">
    <location>
        <begin position="150"/>
        <end position="168"/>
    </location>
</feature>
<evidence type="ECO:0000313" key="3">
    <source>
        <dbReference type="Proteomes" id="UP001431776"/>
    </source>
</evidence>
<comment type="caution">
    <text evidence="2">The sequence shown here is derived from an EMBL/GenBank/DDBJ whole genome shotgun (WGS) entry which is preliminary data.</text>
</comment>
<proteinExistence type="predicted"/>
<name>A0AAW6TZG8_9BACT</name>
<sequence length="192" mass="22058">MSDKPSSVDRHDFVKEMYRAYWANMARSMEGTWKVIAPVTVVGTIIAAVHRDYLPPSLGITLALAVVFWGLNVIIDLNAWHRRNLFFLSKAERFFLQDDDYGRLLPTAYKAPKRSWIEFYIIHAIAFLGLLLLCVLYGAFYKLTGSIEDWLLPLFTFILGALLTFINFRKQEASAAKHFKELFQEPAIPPLL</sequence>
<feature type="transmembrane region" description="Helical" evidence="1">
    <location>
        <begin position="119"/>
        <end position="138"/>
    </location>
</feature>
<keyword evidence="1" id="KW-0812">Transmembrane</keyword>
<evidence type="ECO:0000313" key="2">
    <source>
        <dbReference type="EMBL" id="MDI6449104.1"/>
    </source>
</evidence>
<accession>A0AAW6TZG8</accession>
<feature type="transmembrane region" description="Helical" evidence="1">
    <location>
        <begin position="60"/>
        <end position="80"/>
    </location>
</feature>
<dbReference type="Proteomes" id="UP001431776">
    <property type="component" value="Unassembled WGS sequence"/>
</dbReference>
<keyword evidence="1" id="KW-0472">Membrane</keyword>
<organism evidence="2 3">
    <name type="scientific">Anaerobaca lacustris</name>
    <dbReference type="NCBI Taxonomy" id="3044600"/>
    <lineage>
        <taxon>Bacteria</taxon>
        <taxon>Pseudomonadati</taxon>
        <taxon>Planctomycetota</taxon>
        <taxon>Phycisphaerae</taxon>
        <taxon>Sedimentisphaerales</taxon>
        <taxon>Anaerobacaceae</taxon>
        <taxon>Anaerobaca</taxon>
    </lineage>
</organism>
<dbReference type="AlphaFoldDB" id="A0AAW6TZG8"/>
<feature type="transmembrane region" description="Helical" evidence="1">
    <location>
        <begin position="35"/>
        <end position="54"/>
    </location>
</feature>
<keyword evidence="3" id="KW-1185">Reference proteome</keyword>
<gene>
    <name evidence="2" type="ORF">QJ522_08615</name>
</gene>
<protein>
    <submittedName>
        <fullName evidence="2">Uncharacterized protein</fullName>
    </submittedName>
</protein>
<dbReference type="RefSeq" id="WP_349244511.1">
    <property type="nucleotide sequence ID" value="NZ_JASCXX010000008.1"/>
</dbReference>
<evidence type="ECO:0000256" key="1">
    <source>
        <dbReference type="SAM" id="Phobius"/>
    </source>
</evidence>
<keyword evidence="1" id="KW-1133">Transmembrane helix</keyword>
<dbReference type="EMBL" id="JASCXX010000008">
    <property type="protein sequence ID" value="MDI6449104.1"/>
    <property type="molecule type" value="Genomic_DNA"/>
</dbReference>
<reference evidence="2" key="1">
    <citation type="submission" date="2023-05" db="EMBL/GenBank/DDBJ databases">
        <title>Anaerotaeda fermentans gen. nov., sp. nov., a novel anaerobic planctomycete of the new family within the order Sedimentisphaerales isolated from Taman Peninsula, Russia.</title>
        <authorList>
            <person name="Khomyakova M.A."/>
            <person name="Merkel A.Y."/>
            <person name="Slobodkin A.I."/>
        </authorList>
    </citation>
    <scope>NUCLEOTIDE SEQUENCE</scope>
    <source>
        <strain evidence="2">M17dextr</strain>
    </source>
</reference>